<reference evidence="2" key="1">
    <citation type="journal article" date="2013" name="Stand. Genomic Sci.">
        <title>Complete genome sequence of Coriobacterium glomerans type strain (PW2(T)) from the midgut of Pyrrhocoris apterus L. (red soldier bug).</title>
        <authorList>
            <person name="Stackebrandt E."/>
            <person name="Zeytun A."/>
            <person name="Lapidus A."/>
            <person name="Nolan M."/>
            <person name="Lucas S."/>
            <person name="Hammon N."/>
            <person name="Deshpande S."/>
            <person name="Cheng J.F."/>
            <person name="Tapia R."/>
            <person name="Goodwin L.A."/>
            <person name="Pitluck S."/>
            <person name="Liolios K."/>
            <person name="Pagani I."/>
            <person name="Ivanova N."/>
            <person name="Mavromatis K."/>
            <person name="Mikhailova N."/>
            <person name="Huntemann M."/>
            <person name="Pati A."/>
            <person name="Chen A."/>
            <person name="Palaniappan K."/>
            <person name="Chang Y.J."/>
            <person name="Land M."/>
            <person name="Hauser L."/>
            <person name="Rohde M."/>
            <person name="Pukall R."/>
            <person name="Goker M."/>
            <person name="Detter J.C."/>
            <person name="Woyke T."/>
            <person name="Bristow J."/>
            <person name="Eisen J.A."/>
            <person name="Markowitz V."/>
            <person name="Hugenholtz P."/>
            <person name="Kyrpides N.C."/>
            <person name="Klenk H.P."/>
        </authorList>
    </citation>
    <scope>NUCLEOTIDE SEQUENCE</scope>
    <source>
        <strain evidence="2">ATCC 49209 / DSM 20642 / JCM 10262 / PW2</strain>
    </source>
</reference>
<dbReference type="STRING" id="700015.Corgl_0422"/>
<dbReference type="OrthoDB" id="4808431at2"/>
<dbReference type="Proteomes" id="UP000006851">
    <property type="component" value="Chromosome"/>
</dbReference>
<dbReference type="InterPro" id="IPR013382">
    <property type="entry name" value="CRISPR-assoc_prot_Cse2"/>
</dbReference>
<accession>F2NAL3</accession>
<sequence>MSNTYEVAGKLGAFAARKIQILQRDYLGSGSRAAHARSVLAQLRRLHEPGSSTWIMAGRELFENWPELDLGPSEETRALRAVATSFKFYAIHQQSNTVGMSMPHKKKDGAQVPRRNPYSFGQACRQIDPDIDRSGAIRRRLASIEAAYDFEGIAYHMRGLIKLMSSKQIGLDYFSLIKDLYLVQCDGLKDRVLIDWSRAYFGSLETEPQKAAAIEIEKA</sequence>
<dbReference type="eggNOG" id="ENOG5030JWF">
    <property type="taxonomic scope" value="Bacteria"/>
</dbReference>
<evidence type="ECO:0000313" key="2">
    <source>
        <dbReference type="Proteomes" id="UP000006851"/>
    </source>
</evidence>
<dbReference type="InterPro" id="IPR038287">
    <property type="entry name" value="Cse2_sf"/>
</dbReference>
<dbReference type="Gene3D" id="1.10.520.40">
    <property type="entry name" value="CRISPR-associated protein Cse2"/>
    <property type="match status" value="1"/>
</dbReference>
<organism evidence="1 2">
    <name type="scientific">Coriobacterium glomerans (strain ATCC 49209 / DSM 20642 / JCM 10262 / PW2)</name>
    <dbReference type="NCBI Taxonomy" id="700015"/>
    <lineage>
        <taxon>Bacteria</taxon>
        <taxon>Bacillati</taxon>
        <taxon>Actinomycetota</taxon>
        <taxon>Coriobacteriia</taxon>
        <taxon>Coriobacteriales</taxon>
        <taxon>Coriobacteriaceae</taxon>
        <taxon>Coriobacterium</taxon>
    </lineage>
</organism>
<dbReference type="RefSeq" id="WP_013708283.1">
    <property type="nucleotide sequence ID" value="NC_015389.1"/>
</dbReference>
<name>F2NAL3_CORGP</name>
<keyword evidence="2" id="KW-1185">Reference proteome</keyword>
<dbReference type="KEGG" id="cgo:Corgl_0422"/>
<dbReference type="HOGENOM" id="CLU_081588_0_0_11"/>
<dbReference type="CDD" id="cd09731">
    <property type="entry name" value="Cse2_I-E"/>
    <property type="match status" value="1"/>
</dbReference>
<dbReference type="AlphaFoldDB" id="F2NAL3"/>
<gene>
    <name evidence="1" type="ordered locus">Corgl_0422</name>
</gene>
<dbReference type="Pfam" id="PF09485">
    <property type="entry name" value="CRISPR_Cse2"/>
    <property type="match status" value="1"/>
</dbReference>
<dbReference type="EMBL" id="CP002628">
    <property type="protein sequence ID" value="AEB06540.1"/>
    <property type="molecule type" value="Genomic_DNA"/>
</dbReference>
<protein>
    <submittedName>
        <fullName evidence="1">CRISPR-associated protein, Cse2 family</fullName>
    </submittedName>
</protein>
<dbReference type="NCBIfam" id="TIGR02548">
    <property type="entry name" value="casB_cse2"/>
    <property type="match status" value="1"/>
</dbReference>
<evidence type="ECO:0000313" key="1">
    <source>
        <dbReference type="EMBL" id="AEB06540.1"/>
    </source>
</evidence>
<proteinExistence type="predicted"/>